<organism evidence="8 9">
    <name type="scientific">Spinacia oleracea</name>
    <name type="common">Spinach</name>
    <dbReference type="NCBI Taxonomy" id="3562"/>
    <lineage>
        <taxon>Eukaryota</taxon>
        <taxon>Viridiplantae</taxon>
        <taxon>Streptophyta</taxon>
        <taxon>Embryophyta</taxon>
        <taxon>Tracheophyta</taxon>
        <taxon>Spermatophyta</taxon>
        <taxon>Magnoliopsida</taxon>
        <taxon>eudicotyledons</taxon>
        <taxon>Gunneridae</taxon>
        <taxon>Pentapetalae</taxon>
        <taxon>Caryophyllales</taxon>
        <taxon>Chenopodiaceae</taxon>
        <taxon>Chenopodioideae</taxon>
        <taxon>Anserineae</taxon>
        <taxon>Spinacia</taxon>
    </lineage>
</organism>
<reference evidence="9" key="2">
    <citation type="submission" date="2025-08" db="UniProtKB">
        <authorList>
            <consortium name="RefSeq"/>
        </authorList>
    </citation>
    <scope>IDENTIFICATION</scope>
    <source>
        <tissue evidence="9">Leaf</tissue>
    </source>
</reference>
<feature type="transmembrane region" description="Helical" evidence="7">
    <location>
        <begin position="694"/>
        <end position="727"/>
    </location>
</feature>
<feature type="region of interest" description="Disordered" evidence="6">
    <location>
        <begin position="136"/>
        <end position="156"/>
    </location>
</feature>
<feature type="transmembrane region" description="Helical" evidence="7">
    <location>
        <begin position="532"/>
        <end position="565"/>
    </location>
</feature>
<dbReference type="KEGG" id="soe:110782065"/>
<feature type="transmembrane region" description="Helical" evidence="7">
    <location>
        <begin position="661"/>
        <end position="682"/>
    </location>
</feature>
<keyword evidence="8" id="KW-1185">Reference proteome</keyword>
<feature type="transmembrane region" description="Helical" evidence="7">
    <location>
        <begin position="292"/>
        <end position="320"/>
    </location>
</feature>
<gene>
    <name evidence="9" type="primary">LOC110782065</name>
</gene>
<comment type="similarity">
    <text evidence="2">Belongs to the autoinducer-2 exporter (AI-2E) (TC 2.A.86) family.</text>
</comment>
<feature type="compositionally biased region" description="Polar residues" evidence="6">
    <location>
        <begin position="136"/>
        <end position="154"/>
    </location>
</feature>
<dbReference type="PANTHER" id="PTHR21716">
    <property type="entry name" value="TRANSMEMBRANE PROTEIN"/>
    <property type="match status" value="1"/>
</dbReference>
<feature type="transmembrane region" description="Helical" evidence="7">
    <location>
        <begin position="171"/>
        <end position="196"/>
    </location>
</feature>
<feature type="transmembrane region" description="Helical" evidence="7">
    <location>
        <begin position="597"/>
        <end position="620"/>
    </location>
</feature>
<dbReference type="RefSeq" id="XP_021841825.1">
    <property type="nucleotide sequence ID" value="XM_021986133.2"/>
</dbReference>
<dbReference type="GeneID" id="110782065"/>
<feature type="transmembrane region" description="Helical" evidence="7">
    <location>
        <begin position="371"/>
        <end position="391"/>
    </location>
</feature>
<sequence length="744" mass="84126">MGLDCCYVTDRKLESPSTLPWKEMFVSASFRVPKSDPFSVTKTTDISPKYHALQTRGLSPFEVPESADRSSCCSSTPEIFRLRSLSLNRNPHSSLNLNSDNSSSQSSVPWQVMFRTASFNRPYISSSNQNPKIKLNTASTENENTESVTVSTSKTDTENTVSEKKHGFSDAWIWVAVYVTIGQAVFTVLISLSYGISKLLEEYIRPIIWASLCSIPLRGIQDTLVEFWSEPLRAGLTDTILAVPVAVLRAFAGTIIDSRDVFSWVFYGEKMKVEDEDVRPEKNGFIRLVRRLVSFSLFVFAYEQIGRFGACFLIVLGFMFCSKLSPSTISAVSTLRSDSFCQRRSTTSQNNHRMNLSRTVSQWMLSRLKTILAVGLIIGMIIGSLAGLMFFTYQIGSEGKDAVISLKFQIEENNYAEKIKWMQQNHAMEELMDWYTSECYETLLQQIDKFAYRNNLSDFIEVIKQFAITPYYTDDFPENSSIFFGPPKARKYTIRFQNLMKKPVLNKAKCLATQGVDLWFWILTNSKFLLHFLLYIGHIMVSGLAGMMQFLLQLTVFFWVLYYLLTSESGGVTEQVIKVLPLQKHVKNRCVEALNNAISGVLLATAEIAFFQGCFTWLFCRLFSVHFVYMSTVLAFINPLIPVFPAWVLTLPGAVELVLDGRYFLGISFCVTHMLVMDYGAYEIAEYVPGYSTYLTGVSIIGGMTLFPSALEGAIMGPLITTLVIALKDLYTEFVLNETKEKDE</sequence>
<dbReference type="PANTHER" id="PTHR21716:SF72">
    <property type="entry name" value="TRANSMEMBRANE PROTEIN C9ORF5 PROTEIN"/>
    <property type="match status" value="1"/>
</dbReference>
<dbReference type="OrthoDB" id="5970161at2759"/>
<evidence type="ECO:0000256" key="7">
    <source>
        <dbReference type="SAM" id="Phobius"/>
    </source>
</evidence>
<keyword evidence="3 7" id="KW-0812">Transmembrane</keyword>
<dbReference type="Proteomes" id="UP000813463">
    <property type="component" value="Chromosome 2"/>
</dbReference>
<evidence type="ECO:0000256" key="4">
    <source>
        <dbReference type="ARBA" id="ARBA00022989"/>
    </source>
</evidence>
<protein>
    <submittedName>
        <fullName evidence="9">Uncharacterized protein isoform X1</fullName>
    </submittedName>
</protein>
<keyword evidence="5 7" id="KW-0472">Membrane</keyword>
<dbReference type="AlphaFoldDB" id="A0A9R0JP13"/>
<evidence type="ECO:0000313" key="8">
    <source>
        <dbReference type="Proteomes" id="UP000813463"/>
    </source>
</evidence>
<evidence type="ECO:0000256" key="2">
    <source>
        <dbReference type="ARBA" id="ARBA00009773"/>
    </source>
</evidence>
<evidence type="ECO:0000256" key="6">
    <source>
        <dbReference type="SAM" id="MobiDB-lite"/>
    </source>
</evidence>
<evidence type="ECO:0000313" key="9">
    <source>
        <dbReference type="RefSeq" id="XP_021841825.1"/>
    </source>
</evidence>
<evidence type="ECO:0000256" key="5">
    <source>
        <dbReference type="ARBA" id="ARBA00023136"/>
    </source>
</evidence>
<feature type="transmembrane region" description="Helical" evidence="7">
    <location>
        <begin position="627"/>
        <end position="649"/>
    </location>
</feature>
<comment type="subcellular location">
    <subcellularLocation>
        <location evidence="1">Membrane</location>
        <topology evidence="1">Multi-pass membrane protein</topology>
    </subcellularLocation>
</comment>
<keyword evidence="4 7" id="KW-1133">Transmembrane helix</keyword>
<evidence type="ECO:0000256" key="1">
    <source>
        <dbReference type="ARBA" id="ARBA00004141"/>
    </source>
</evidence>
<name>A0A9R0JP13_SPIOL</name>
<accession>A0A9R0JP13</accession>
<reference evidence="8" key="1">
    <citation type="journal article" date="2021" name="Nat. Commun.">
        <title>Genomic analyses provide insights into spinach domestication and the genetic basis of agronomic traits.</title>
        <authorList>
            <person name="Cai X."/>
            <person name="Sun X."/>
            <person name="Xu C."/>
            <person name="Sun H."/>
            <person name="Wang X."/>
            <person name="Ge C."/>
            <person name="Zhang Z."/>
            <person name="Wang Q."/>
            <person name="Fei Z."/>
            <person name="Jiao C."/>
            <person name="Wang Q."/>
        </authorList>
    </citation>
    <scope>NUCLEOTIDE SEQUENCE [LARGE SCALE GENOMIC DNA]</scope>
    <source>
        <strain evidence="8">cv. Varoflay</strain>
    </source>
</reference>
<dbReference type="GO" id="GO:0016020">
    <property type="term" value="C:membrane"/>
    <property type="evidence" value="ECO:0007669"/>
    <property type="project" value="UniProtKB-SubCell"/>
</dbReference>
<proteinExistence type="inferred from homology"/>
<evidence type="ECO:0000256" key="3">
    <source>
        <dbReference type="ARBA" id="ARBA00022692"/>
    </source>
</evidence>
<dbReference type="InterPro" id="IPR002549">
    <property type="entry name" value="AI-2E-like"/>
</dbReference>